<feature type="domain" description="Primosomal protein N' 3' DNA-binding" evidence="11">
    <location>
        <begin position="5"/>
        <end position="100"/>
    </location>
</feature>
<evidence type="ECO:0000313" key="15">
    <source>
        <dbReference type="Proteomes" id="UP000030101"/>
    </source>
</evidence>
<dbReference type="EMBL" id="JQZV01000003">
    <property type="protein sequence ID" value="KGN93380.1"/>
    <property type="molecule type" value="Genomic_DNA"/>
</dbReference>
<feature type="domain" description="PriA DNA helicase Cys-rich region (CRR)" evidence="13">
    <location>
        <begin position="476"/>
        <end position="502"/>
    </location>
</feature>
<dbReference type="InterPro" id="IPR041236">
    <property type="entry name" value="PriA_C"/>
</dbReference>
<dbReference type="InterPro" id="IPR027417">
    <property type="entry name" value="P-loop_NTPase"/>
</dbReference>
<evidence type="ECO:0000256" key="1">
    <source>
        <dbReference type="ARBA" id="ARBA00022515"/>
    </source>
</evidence>
<keyword evidence="15" id="KW-1185">Reference proteome</keyword>
<evidence type="ECO:0000313" key="14">
    <source>
        <dbReference type="EMBL" id="KGN93380.1"/>
    </source>
</evidence>
<protein>
    <recommendedName>
        <fullName evidence="16">ATP-dependent helicase PriA</fullName>
    </recommendedName>
</protein>
<evidence type="ECO:0000259" key="13">
    <source>
        <dbReference type="Pfam" id="PF18319"/>
    </source>
</evidence>
<dbReference type="InterPro" id="IPR041222">
    <property type="entry name" value="PriA_3primeBD"/>
</dbReference>
<dbReference type="Proteomes" id="UP000030101">
    <property type="component" value="Unassembled WGS sequence"/>
</dbReference>
<keyword evidence="4" id="KW-0547">Nucleotide-binding</keyword>
<keyword evidence="1" id="KW-0639">Primosome</keyword>
<proteinExistence type="predicted"/>
<dbReference type="InterPro" id="IPR042115">
    <property type="entry name" value="PriA_3primeBD_sf"/>
</dbReference>
<organism evidence="14 15">
    <name type="scientific">Porphyromonas canoris</name>
    <dbReference type="NCBI Taxonomy" id="36875"/>
    <lineage>
        <taxon>Bacteria</taxon>
        <taxon>Pseudomonadati</taxon>
        <taxon>Bacteroidota</taxon>
        <taxon>Bacteroidia</taxon>
        <taxon>Bacteroidales</taxon>
        <taxon>Porphyromonadaceae</taxon>
        <taxon>Porphyromonas</taxon>
    </lineage>
</organism>
<comment type="caution">
    <text evidence="14">The sequence shown here is derived from an EMBL/GenBank/DDBJ whole genome shotgun (WGS) entry which is preliminary data.</text>
</comment>
<evidence type="ECO:0008006" key="16">
    <source>
        <dbReference type="Google" id="ProtNLM"/>
    </source>
</evidence>
<feature type="domain" description="Primosomal protein N C-terminal" evidence="12">
    <location>
        <begin position="648"/>
        <end position="746"/>
    </location>
</feature>
<dbReference type="RefSeq" id="WP_036788825.1">
    <property type="nucleotide sequence ID" value="NZ_JQZV01000003.1"/>
</dbReference>
<evidence type="ECO:0000256" key="7">
    <source>
        <dbReference type="ARBA" id="ARBA00022833"/>
    </source>
</evidence>
<dbReference type="Pfam" id="PF17764">
    <property type="entry name" value="PriA_3primeBD"/>
    <property type="match status" value="1"/>
</dbReference>
<keyword evidence="2" id="KW-0235">DNA replication</keyword>
<evidence type="ECO:0000256" key="10">
    <source>
        <dbReference type="ARBA" id="ARBA00023235"/>
    </source>
</evidence>
<evidence type="ECO:0000256" key="4">
    <source>
        <dbReference type="ARBA" id="ARBA00022741"/>
    </source>
</evidence>
<sequence>MYYVDVIVPLLVPTPYTYRVEEETLGIDIGSIVRVYVGKILYTGLVVQKRELPPHEGISYKNVSDVFPLPKIPQSIVKLWEWISLYYMCTMGEVWKACLPSSLEENMPELDNRTHRTRTLVTVSESFLASQKGELCPDIIVEEWKLFLQRYSKRKQMIRVAAAVREEKNIRYFTRSYIAEKYNTSPEIVKSLIESGFLRIVDASSVSSYTLVIPEEELKQSQQAWRRCLEQSAQNIQIQLIHGEFDYSAPYTSLPIHWIEEKIEAKGNVLLLYPSAELLYKALPFLRVLFPEKVELYDANSSGIQKESVWNKSLSEGGGYIFVGVRSVVLLPIVSLKGVIVLGEEDSSYKQIEPNPRYSAVHTALMMARLMRKEADVLLCSRTPSLESCMQAKKGTYRLLSFEYVDPSKDRECSVDVVDLREAFDKNRVNGRLLSFELQSAIQKTLSESGKVLILHHRYGYAKGISCVQCGHVENCPDCKIPLKIYKEGGELVCAICGYHKPKPEKCLECEGKSLKEEGTGIERLADEVRELYPSIPIRVEDSKFDSGWEDADIILSPKGRPSFALLHGADCIAVTNLDILFARPDFRAEERVFQCMYEWRYTPKHLKRVVIQTFNPHHPVIDNVLRSDHESFTAMALKERHSLLYPPFSRMISISVESKDRREALGYTREMISMLVSNLSDCTTLGPAPFPVKKVNASIGFRIWVKVPVQFPIQDVKQMMVRIQNSVYALNRPSSNLRVFYDVDPVW</sequence>
<evidence type="ECO:0000259" key="12">
    <source>
        <dbReference type="Pfam" id="PF18074"/>
    </source>
</evidence>
<keyword evidence="10" id="KW-0413">Isomerase</keyword>
<reference evidence="14 15" key="1">
    <citation type="submission" date="2014-08" db="EMBL/GenBank/DDBJ databases">
        <title>Porphyromonas canoris strain:OH2762 Genome sequencing.</title>
        <authorList>
            <person name="Wallis C."/>
            <person name="Deusch O."/>
            <person name="O'Flynn C."/>
            <person name="Davis I."/>
            <person name="Jospin G."/>
            <person name="Darling A.E."/>
            <person name="Coil D.A."/>
            <person name="Alexiev A."/>
            <person name="Horsfall A."/>
            <person name="Kirkwood N."/>
            <person name="Harris S."/>
            <person name="Eisen J.A."/>
        </authorList>
    </citation>
    <scope>NUCLEOTIDE SEQUENCE [LARGE SCALE GENOMIC DNA]</scope>
    <source>
        <strain evidence="15">COT-108 OH2762</strain>
    </source>
</reference>
<gene>
    <name evidence="14" type="ORF">HQ43_01700</name>
</gene>
<evidence type="ECO:0000256" key="3">
    <source>
        <dbReference type="ARBA" id="ARBA00022723"/>
    </source>
</evidence>
<dbReference type="Pfam" id="PF18074">
    <property type="entry name" value="PriA_C"/>
    <property type="match status" value="1"/>
</dbReference>
<dbReference type="Gene3D" id="3.40.1440.60">
    <property type="entry name" value="PriA, 3(prime) DNA-binding domain"/>
    <property type="match status" value="1"/>
</dbReference>
<dbReference type="Pfam" id="PF18319">
    <property type="entry name" value="Zn_ribbon_PriA"/>
    <property type="match status" value="1"/>
</dbReference>
<keyword evidence="7" id="KW-0862">Zinc</keyword>
<keyword evidence="9" id="KW-0238">DNA-binding</keyword>
<dbReference type="InterPro" id="IPR005259">
    <property type="entry name" value="PriA"/>
</dbReference>
<dbReference type="PANTHER" id="PTHR30580">
    <property type="entry name" value="PRIMOSOMAL PROTEIN N"/>
    <property type="match status" value="1"/>
</dbReference>
<dbReference type="Gene3D" id="3.40.50.300">
    <property type="entry name" value="P-loop containing nucleotide triphosphate hydrolases"/>
    <property type="match status" value="1"/>
</dbReference>
<evidence type="ECO:0000256" key="5">
    <source>
        <dbReference type="ARBA" id="ARBA00022801"/>
    </source>
</evidence>
<evidence type="ECO:0000259" key="11">
    <source>
        <dbReference type="Pfam" id="PF17764"/>
    </source>
</evidence>
<dbReference type="InterPro" id="IPR040498">
    <property type="entry name" value="PriA_CRR"/>
</dbReference>
<keyword evidence="6" id="KW-0347">Helicase</keyword>
<evidence type="ECO:0000256" key="2">
    <source>
        <dbReference type="ARBA" id="ARBA00022705"/>
    </source>
</evidence>
<keyword evidence="5" id="KW-0378">Hydrolase</keyword>
<keyword evidence="3" id="KW-0479">Metal-binding</keyword>
<accession>A0ABR4XNK4</accession>
<name>A0ABR4XNK4_9PORP</name>
<keyword evidence="8" id="KW-0067">ATP-binding</keyword>
<dbReference type="PANTHER" id="PTHR30580:SF0">
    <property type="entry name" value="PRIMOSOMAL PROTEIN N"/>
    <property type="match status" value="1"/>
</dbReference>
<evidence type="ECO:0000256" key="6">
    <source>
        <dbReference type="ARBA" id="ARBA00022806"/>
    </source>
</evidence>
<dbReference type="NCBIfam" id="TIGR00595">
    <property type="entry name" value="priA"/>
    <property type="match status" value="1"/>
</dbReference>
<evidence type="ECO:0000256" key="8">
    <source>
        <dbReference type="ARBA" id="ARBA00022840"/>
    </source>
</evidence>
<evidence type="ECO:0000256" key="9">
    <source>
        <dbReference type="ARBA" id="ARBA00023125"/>
    </source>
</evidence>